<dbReference type="EMBL" id="BAAADA010000072">
    <property type="protein sequence ID" value="GAA0481113.1"/>
    <property type="molecule type" value="Genomic_DNA"/>
</dbReference>
<keyword evidence="4" id="KW-1185">Reference proteome</keyword>
<dbReference type="RefSeq" id="WP_346024328.1">
    <property type="nucleotide sequence ID" value="NZ_BAAADA010000072.1"/>
</dbReference>
<sequence length="172" mass="18584">MTNKWLVSILMSALLILAGCTDTENDDLTDSEETETTGNIDTQDSGSTNDEILEPPALTVVAGDESVDAVVGTYSWSIDNEEGTMTAIEAESAAPPELVGNMTALEVTGDTSIELDFEIEPDSYTVKVWEEDNTVISESEEVLLTNEGTVIYEVLANWQEGTASYAFTLNIE</sequence>
<evidence type="ECO:0000256" key="2">
    <source>
        <dbReference type="SAM" id="SignalP"/>
    </source>
</evidence>
<proteinExistence type="predicted"/>
<dbReference type="PROSITE" id="PS51257">
    <property type="entry name" value="PROKAR_LIPOPROTEIN"/>
    <property type="match status" value="1"/>
</dbReference>
<feature type="region of interest" description="Disordered" evidence="1">
    <location>
        <begin position="26"/>
        <end position="51"/>
    </location>
</feature>
<feature type="compositionally biased region" description="Acidic residues" evidence="1">
    <location>
        <begin position="26"/>
        <end position="35"/>
    </location>
</feature>
<dbReference type="Proteomes" id="UP001410648">
    <property type="component" value="Unassembled WGS sequence"/>
</dbReference>
<organism evidence="3 4">
    <name type="scientific">Alkalibacterium indicireducens</name>
    <dbReference type="NCBI Taxonomy" id="398758"/>
    <lineage>
        <taxon>Bacteria</taxon>
        <taxon>Bacillati</taxon>
        <taxon>Bacillota</taxon>
        <taxon>Bacilli</taxon>
        <taxon>Lactobacillales</taxon>
        <taxon>Carnobacteriaceae</taxon>
        <taxon>Alkalibacterium</taxon>
    </lineage>
</organism>
<evidence type="ECO:0008006" key="5">
    <source>
        <dbReference type="Google" id="ProtNLM"/>
    </source>
</evidence>
<evidence type="ECO:0000256" key="1">
    <source>
        <dbReference type="SAM" id="MobiDB-lite"/>
    </source>
</evidence>
<gene>
    <name evidence="3" type="ORF">GCM10008936_08650</name>
</gene>
<accession>A0ABP3KJC9</accession>
<reference evidence="4" key="1">
    <citation type="journal article" date="2019" name="Int. J. Syst. Evol. Microbiol.">
        <title>The Global Catalogue of Microorganisms (GCM) 10K type strain sequencing project: providing services to taxonomists for standard genome sequencing and annotation.</title>
        <authorList>
            <consortium name="The Broad Institute Genomics Platform"/>
            <consortium name="The Broad Institute Genome Sequencing Center for Infectious Disease"/>
            <person name="Wu L."/>
            <person name="Ma J."/>
        </authorList>
    </citation>
    <scope>NUCLEOTIDE SEQUENCE [LARGE SCALE GENOMIC DNA]</scope>
    <source>
        <strain evidence="4">JCM 14232</strain>
    </source>
</reference>
<evidence type="ECO:0000313" key="3">
    <source>
        <dbReference type="EMBL" id="GAA0481113.1"/>
    </source>
</evidence>
<name>A0ABP3KJC9_9LACT</name>
<evidence type="ECO:0000313" key="4">
    <source>
        <dbReference type="Proteomes" id="UP001410648"/>
    </source>
</evidence>
<feature type="chain" id="PRO_5045981755" description="Lipoprotein" evidence="2">
    <location>
        <begin position="24"/>
        <end position="172"/>
    </location>
</feature>
<comment type="caution">
    <text evidence="3">The sequence shown here is derived from an EMBL/GenBank/DDBJ whole genome shotgun (WGS) entry which is preliminary data.</text>
</comment>
<keyword evidence="2" id="KW-0732">Signal</keyword>
<protein>
    <recommendedName>
        <fullName evidence="5">Lipoprotein</fullName>
    </recommendedName>
</protein>
<feature type="compositionally biased region" description="Polar residues" evidence="1">
    <location>
        <begin position="38"/>
        <end position="50"/>
    </location>
</feature>
<feature type="signal peptide" evidence="2">
    <location>
        <begin position="1"/>
        <end position="23"/>
    </location>
</feature>